<comment type="subcellular location">
    <subcellularLocation>
        <location evidence="1">Nucleus</location>
    </subcellularLocation>
</comment>
<dbReference type="KEGG" id="cci:CC1G_04588"/>
<evidence type="ECO:0000256" key="1">
    <source>
        <dbReference type="ARBA" id="ARBA00004123"/>
    </source>
</evidence>
<dbReference type="GO" id="GO:0003677">
    <property type="term" value="F:DNA binding"/>
    <property type="evidence" value="ECO:0007669"/>
    <property type="project" value="InterPro"/>
</dbReference>
<dbReference type="eggNOG" id="KOG1521">
    <property type="taxonomic scope" value="Eukaryota"/>
</dbReference>
<dbReference type="VEuPathDB" id="FungiDB:CC1G_04588"/>
<dbReference type="InterPro" id="IPR036603">
    <property type="entry name" value="RBP11-like"/>
</dbReference>
<dbReference type="HAMAP" id="MF_00320">
    <property type="entry name" value="RNApol_arch_Rpo3"/>
    <property type="match status" value="1"/>
</dbReference>
<dbReference type="GO" id="GO:0006351">
    <property type="term" value="P:DNA-templated transcription"/>
    <property type="evidence" value="ECO:0007669"/>
    <property type="project" value="InterPro"/>
</dbReference>
<keyword evidence="4" id="KW-0804">Transcription</keyword>
<evidence type="ECO:0000313" key="8">
    <source>
        <dbReference type="EMBL" id="EAU91821.2"/>
    </source>
</evidence>
<evidence type="ECO:0000256" key="5">
    <source>
        <dbReference type="ARBA" id="ARBA00023242"/>
    </source>
</evidence>
<dbReference type="FunFam" id="2.170.120.12:FF:000003">
    <property type="entry name" value="Dna-directed rna polymerases i and iii subunit"/>
    <property type="match status" value="1"/>
</dbReference>
<dbReference type="PROSITE" id="PS00446">
    <property type="entry name" value="RNA_POL_D_30KD"/>
    <property type="match status" value="1"/>
</dbReference>
<dbReference type="SUPFAM" id="SSF55257">
    <property type="entry name" value="RBP11-like subunits of RNA polymerase"/>
    <property type="match status" value="1"/>
</dbReference>
<feature type="domain" description="DNA-directed RNA polymerase RpoA/D/Rpb3-type" evidence="7">
    <location>
        <begin position="96"/>
        <end position="363"/>
    </location>
</feature>
<comment type="similarity">
    <text evidence="6">Belongs to the archaeal Rpo3/eukaryotic RPB3 RNA polymerase subunit family.</text>
</comment>
<comment type="caution">
    <text evidence="8">The sequence shown here is derived from an EMBL/GenBank/DDBJ whole genome shotgun (WGS) entry which is preliminary data.</text>
</comment>
<dbReference type="GO" id="GO:0003899">
    <property type="term" value="F:DNA-directed RNA polymerase activity"/>
    <property type="evidence" value="ECO:0007669"/>
    <property type="project" value="InterPro"/>
</dbReference>
<evidence type="ECO:0000256" key="3">
    <source>
        <dbReference type="ARBA" id="ARBA00022478"/>
    </source>
</evidence>
<dbReference type="Proteomes" id="UP000001861">
    <property type="component" value="Unassembled WGS sequence"/>
</dbReference>
<dbReference type="GO" id="GO:0046983">
    <property type="term" value="F:protein dimerization activity"/>
    <property type="evidence" value="ECO:0007669"/>
    <property type="project" value="InterPro"/>
</dbReference>
<dbReference type="InterPro" id="IPR011263">
    <property type="entry name" value="DNA-dir_RNA_pol_RpoA/D/Rpb3"/>
</dbReference>
<dbReference type="PANTHER" id="PTHR11800">
    <property type="entry name" value="DNA-DIRECTED RNA POLYMERASE"/>
    <property type="match status" value="1"/>
</dbReference>
<dbReference type="GO" id="GO:0005736">
    <property type="term" value="C:RNA polymerase I complex"/>
    <property type="evidence" value="ECO:0007669"/>
    <property type="project" value="TreeGrafter"/>
</dbReference>
<dbReference type="GO" id="GO:0005666">
    <property type="term" value="C:RNA polymerase III complex"/>
    <property type="evidence" value="ECO:0007669"/>
    <property type="project" value="TreeGrafter"/>
</dbReference>
<dbReference type="GO" id="GO:0055029">
    <property type="term" value="C:nuclear DNA-directed RNA polymerase complex"/>
    <property type="evidence" value="ECO:0007669"/>
    <property type="project" value="UniProtKB-ARBA"/>
</dbReference>
<dbReference type="PANTHER" id="PTHR11800:SF13">
    <property type="entry name" value="DNA-DIRECTED RNA POLYMERASES I AND III SUBUNIT RPAC1"/>
    <property type="match status" value="1"/>
</dbReference>
<evidence type="ECO:0000256" key="2">
    <source>
        <dbReference type="ARBA" id="ARBA00022083"/>
    </source>
</evidence>
<dbReference type="Gene3D" id="3.30.1360.10">
    <property type="entry name" value="RNA polymerase, RBP11-like subunit"/>
    <property type="match status" value="1"/>
</dbReference>
<dbReference type="InParanoid" id="A8N510"/>
<protein>
    <recommendedName>
        <fullName evidence="2">DNA-directed RNA polymerases I and III subunit RPAC1</fullName>
    </recommendedName>
</protein>
<dbReference type="STRING" id="240176.A8N510"/>
<dbReference type="OrthoDB" id="270173at2759"/>
<keyword evidence="9" id="KW-1185">Reference proteome</keyword>
<evidence type="ECO:0000313" key="9">
    <source>
        <dbReference type="Proteomes" id="UP000001861"/>
    </source>
</evidence>
<dbReference type="RefSeq" id="XP_001829899.2">
    <property type="nucleotide sequence ID" value="XM_001829847.2"/>
</dbReference>
<dbReference type="InterPro" id="IPR001514">
    <property type="entry name" value="DNA-dir_RNA_pol_30-40kDasu_CS"/>
</dbReference>
<dbReference type="InterPro" id="IPR033901">
    <property type="entry name" value="RNAPI/III_AC40"/>
</dbReference>
<organism evidence="8 9">
    <name type="scientific">Coprinopsis cinerea (strain Okayama-7 / 130 / ATCC MYA-4618 / FGSC 9003)</name>
    <name type="common">Inky cap fungus</name>
    <name type="synonym">Hormographiella aspergillata</name>
    <dbReference type="NCBI Taxonomy" id="240176"/>
    <lineage>
        <taxon>Eukaryota</taxon>
        <taxon>Fungi</taxon>
        <taxon>Dikarya</taxon>
        <taxon>Basidiomycota</taxon>
        <taxon>Agaricomycotina</taxon>
        <taxon>Agaricomycetes</taxon>
        <taxon>Agaricomycetidae</taxon>
        <taxon>Agaricales</taxon>
        <taxon>Agaricineae</taxon>
        <taxon>Psathyrellaceae</taxon>
        <taxon>Coprinopsis</taxon>
    </lineage>
</organism>
<dbReference type="OMA" id="KKKCRAF"/>
<dbReference type="AlphaFoldDB" id="A8N510"/>
<dbReference type="CDD" id="cd07032">
    <property type="entry name" value="RNAP_I_II_AC40"/>
    <property type="match status" value="1"/>
</dbReference>
<dbReference type="InterPro" id="IPR036643">
    <property type="entry name" value="RNApol_insert_sf"/>
</dbReference>
<evidence type="ECO:0000259" key="7">
    <source>
        <dbReference type="SMART" id="SM00662"/>
    </source>
</evidence>
<dbReference type="FunCoup" id="A8N510">
    <property type="interactions" value="429"/>
</dbReference>
<dbReference type="InterPro" id="IPR050518">
    <property type="entry name" value="Rpo3/RPB3_RNA_Pol_subunit"/>
</dbReference>
<dbReference type="SUPFAM" id="SSF56553">
    <property type="entry name" value="Insert subdomain of RNA polymerase alpha subunit"/>
    <property type="match status" value="1"/>
</dbReference>
<dbReference type="GeneID" id="6006336"/>
<dbReference type="Gene3D" id="2.170.120.12">
    <property type="entry name" value="DNA-directed RNA polymerase, insert domain"/>
    <property type="match status" value="1"/>
</dbReference>
<proteinExistence type="inferred from homology"/>
<evidence type="ECO:0000256" key="4">
    <source>
        <dbReference type="ARBA" id="ARBA00023163"/>
    </source>
</evidence>
<dbReference type="Pfam" id="PF01000">
    <property type="entry name" value="RNA_pol_A_bac"/>
    <property type="match status" value="1"/>
</dbReference>
<dbReference type="InterPro" id="IPR011262">
    <property type="entry name" value="DNA-dir_RNA_pol_insert"/>
</dbReference>
<keyword evidence="3" id="KW-0240">DNA-directed RNA polymerase</keyword>
<evidence type="ECO:0000256" key="6">
    <source>
        <dbReference type="ARBA" id="ARBA00025804"/>
    </source>
</evidence>
<sequence length="383" mass="42942">MSQEYEKRRLVGVHAEHVSNISSTDYPGVYPGLDDSWSLSKFKKVRLHNVPQPPNSPTAPTGFWGFGGCSPKEEQRQRIPSRQNLKVQITRLSQHTIEFDLVGVDASIANAFRRIMIAEVPTIAIEHVYVWDNTSVIVDEVLAHRIGLVPLNVNPSIMDSRSPQNDPTDRDTLIFKLDVTCTRNPNAPKGSTNPDELYINHEVLSRDLVWSPVGQQAEVFEGCPPAPINPNIVLTKLRPGQAVNMELHAVKGVGKDHAKFTPVATASYRLLPHIKIKKPIPPEHAEKFAKCFSPGVIKVDPQTKQVSVDEHNVRKDTVTREVFRHPEFADSVELSRVRDYFLCAFAFFCSCSLGEKANYVIEQSMSSLKALMPLNDCYLKLSR</sequence>
<name>A8N510_COPC7</name>
<dbReference type="HOGENOM" id="CLU_038421_0_1_1"/>
<keyword evidence="5" id="KW-0539">Nucleus</keyword>
<reference evidence="8 9" key="1">
    <citation type="journal article" date="2010" name="Proc. Natl. Acad. Sci. U.S.A.">
        <title>Insights into evolution of multicellular fungi from the assembled chromosomes of the mushroom Coprinopsis cinerea (Coprinus cinereus).</title>
        <authorList>
            <person name="Stajich J.E."/>
            <person name="Wilke S.K."/>
            <person name="Ahren D."/>
            <person name="Au C.H."/>
            <person name="Birren B.W."/>
            <person name="Borodovsky M."/>
            <person name="Burns C."/>
            <person name="Canback B."/>
            <person name="Casselton L.A."/>
            <person name="Cheng C.K."/>
            <person name="Deng J."/>
            <person name="Dietrich F.S."/>
            <person name="Fargo D.C."/>
            <person name="Farman M.L."/>
            <person name="Gathman A.C."/>
            <person name="Goldberg J."/>
            <person name="Guigo R."/>
            <person name="Hoegger P.J."/>
            <person name="Hooker J.B."/>
            <person name="Huggins A."/>
            <person name="James T.Y."/>
            <person name="Kamada T."/>
            <person name="Kilaru S."/>
            <person name="Kodira C."/>
            <person name="Kues U."/>
            <person name="Kupfer D."/>
            <person name="Kwan H.S."/>
            <person name="Lomsadze A."/>
            <person name="Li W."/>
            <person name="Lilly W.W."/>
            <person name="Ma L.J."/>
            <person name="Mackey A.J."/>
            <person name="Manning G."/>
            <person name="Martin F."/>
            <person name="Muraguchi H."/>
            <person name="Natvig D.O."/>
            <person name="Palmerini H."/>
            <person name="Ramesh M.A."/>
            <person name="Rehmeyer C.J."/>
            <person name="Roe B.A."/>
            <person name="Shenoy N."/>
            <person name="Stanke M."/>
            <person name="Ter-Hovhannisyan V."/>
            <person name="Tunlid A."/>
            <person name="Velagapudi R."/>
            <person name="Vision T.J."/>
            <person name="Zeng Q."/>
            <person name="Zolan M.E."/>
            <person name="Pukkila P.J."/>
        </authorList>
    </citation>
    <scope>NUCLEOTIDE SEQUENCE [LARGE SCALE GENOMIC DNA]</scope>
    <source>
        <strain evidence="9">Okayama-7 / 130 / ATCC MYA-4618 / FGSC 9003</strain>
    </source>
</reference>
<gene>
    <name evidence="8" type="ORF">CC1G_04588</name>
</gene>
<dbReference type="SMART" id="SM00662">
    <property type="entry name" value="RPOLD"/>
    <property type="match status" value="1"/>
</dbReference>
<dbReference type="EMBL" id="AACS02000003">
    <property type="protein sequence ID" value="EAU91821.2"/>
    <property type="molecule type" value="Genomic_DNA"/>
</dbReference>
<accession>A8N510</accession>
<dbReference type="InterPro" id="IPR022842">
    <property type="entry name" value="RNAP_Rpo3/Rpb3/RPAC1"/>
</dbReference>